<sequence length="243" mass="27637">MTELDQLPQFLELWQDTLHWQPTPEQQVKFQRLYEEILLGNRQLNLTRITESSEFWEKHLWDSLSGIIPLGLRDQELSVIDIGTGAGFPGLPVAISYPNWRVTLLDSVQKKLLFLKSLLPKLEIKNTTVLIGRVEAIAQDKTYRETFDLALIRAVASASVCAEYGLPLLKLGGRVILYRGHWSEEENLSLDSAVRQLGGKIEEINKLTTPLSESSRHCIYIRKIASTPKQYPRGVGIPRQHPL</sequence>
<dbReference type="PANTHER" id="PTHR31760">
    <property type="entry name" value="S-ADENOSYL-L-METHIONINE-DEPENDENT METHYLTRANSFERASES SUPERFAMILY PROTEIN"/>
    <property type="match status" value="1"/>
</dbReference>
<evidence type="ECO:0000256" key="4">
    <source>
        <dbReference type="ARBA" id="ARBA00022679"/>
    </source>
</evidence>
<protein>
    <recommendedName>
        <fullName evidence="6">Ribosomal RNA small subunit methyltransferase G</fullName>
        <ecNumber evidence="6">2.1.1.-</ecNumber>
    </recommendedName>
    <alternativeName>
        <fullName evidence="6">16S rRNA 7-methylguanosine methyltransferase</fullName>
        <shortName evidence="6">16S rRNA m7G methyltransferase</shortName>
    </alternativeName>
</protein>
<dbReference type="HOGENOM" id="CLU_065341_0_2_3"/>
<dbReference type="OrthoDB" id="9808773at2"/>
<feature type="binding site" evidence="6">
    <location>
        <position position="153"/>
    </location>
    <ligand>
        <name>S-adenosyl-L-methionine</name>
        <dbReference type="ChEBI" id="CHEBI:59789"/>
    </ligand>
</feature>
<dbReference type="NCBIfam" id="TIGR00138">
    <property type="entry name" value="rsmG_gidB"/>
    <property type="match status" value="1"/>
</dbReference>
<dbReference type="RefSeq" id="WP_012598281.1">
    <property type="nucleotide sequence ID" value="NC_011729.1"/>
</dbReference>
<comment type="caution">
    <text evidence="6">Lacks conserved residue(s) required for the propagation of feature annotation.</text>
</comment>
<keyword evidence="2 6" id="KW-0698">rRNA processing</keyword>
<dbReference type="InterPro" id="IPR003682">
    <property type="entry name" value="rRNA_ssu_MeTfrase_G"/>
</dbReference>
<dbReference type="HAMAP" id="MF_00074">
    <property type="entry name" value="16SrRNA_methyltr_G"/>
    <property type="match status" value="1"/>
</dbReference>
<dbReference type="EMBL" id="CP001291">
    <property type="protein sequence ID" value="ACK69334.1"/>
    <property type="molecule type" value="Genomic_DNA"/>
</dbReference>
<feature type="binding site" evidence="6">
    <location>
        <position position="83"/>
    </location>
    <ligand>
        <name>S-adenosyl-L-methionine</name>
        <dbReference type="ChEBI" id="CHEBI:59789"/>
    </ligand>
</feature>
<name>B7KHC5_GLOC7</name>
<keyword evidence="4 6" id="KW-0808">Transferase</keyword>
<gene>
    <name evidence="6" type="primary">rsmG</name>
    <name evidence="7" type="ordered locus">PCC7424_0878</name>
</gene>
<keyword evidence="3 6" id="KW-0489">Methyltransferase</keyword>
<dbReference type="PIRSF" id="PIRSF003078">
    <property type="entry name" value="GidB"/>
    <property type="match status" value="1"/>
</dbReference>
<dbReference type="CDD" id="cd02440">
    <property type="entry name" value="AdoMet_MTases"/>
    <property type="match status" value="1"/>
</dbReference>
<keyword evidence="5 6" id="KW-0949">S-adenosyl-L-methionine</keyword>
<dbReference type="GO" id="GO:0070043">
    <property type="term" value="F:rRNA (guanine-N7-)-methyltransferase activity"/>
    <property type="evidence" value="ECO:0007669"/>
    <property type="project" value="UniProtKB-UniRule"/>
</dbReference>
<dbReference type="InterPro" id="IPR029063">
    <property type="entry name" value="SAM-dependent_MTases_sf"/>
</dbReference>
<dbReference type="EC" id="2.1.1.-" evidence="6"/>
<proteinExistence type="inferred from homology"/>
<evidence type="ECO:0000313" key="7">
    <source>
        <dbReference type="EMBL" id="ACK69334.1"/>
    </source>
</evidence>
<comment type="subcellular location">
    <subcellularLocation>
        <location evidence="6">Cytoplasm</location>
    </subcellularLocation>
</comment>
<dbReference type="FunFam" id="3.40.50.150:FF:000041">
    <property type="entry name" value="Ribosomal RNA small subunit methyltransferase G"/>
    <property type="match status" value="1"/>
</dbReference>
<dbReference type="eggNOG" id="COG0357">
    <property type="taxonomic scope" value="Bacteria"/>
</dbReference>
<comment type="similarity">
    <text evidence="6">Belongs to the methyltransferase superfamily. RNA methyltransferase RsmG family.</text>
</comment>
<evidence type="ECO:0000256" key="3">
    <source>
        <dbReference type="ARBA" id="ARBA00022603"/>
    </source>
</evidence>
<dbReference type="KEGG" id="cyc:PCC7424_0878"/>
<comment type="function">
    <text evidence="6">Specifically methylates the N7 position of a guanine in 16S rRNA.</text>
</comment>
<dbReference type="STRING" id="65393.PCC7424_0878"/>
<dbReference type="Gene3D" id="3.40.50.150">
    <property type="entry name" value="Vaccinia Virus protein VP39"/>
    <property type="match status" value="1"/>
</dbReference>
<evidence type="ECO:0000256" key="5">
    <source>
        <dbReference type="ARBA" id="ARBA00022691"/>
    </source>
</evidence>
<feature type="binding site" evidence="6">
    <location>
        <begin position="134"/>
        <end position="135"/>
    </location>
    <ligand>
        <name>S-adenosyl-L-methionine</name>
        <dbReference type="ChEBI" id="CHEBI:59789"/>
    </ligand>
</feature>
<dbReference type="AlphaFoldDB" id="B7KHC5"/>
<dbReference type="Proteomes" id="UP000002384">
    <property type="component" value="Chromosome"/>
</dbReference>
<dbReference type="GO" id="GO:0005829">
    <property type="term" value="C:cytosol"/>
    <property type="evidence" value="ECO:0007669"/>
    <property type="project" value="TreeGrafter"/>
</dbReference>
<evidence type="ECO:0000313" key="8">
    <source>
        <dbReference type="Proteomes" id="UP000002384"/>
    </source>
</evidence>
<evidence type="ECO:0000256" key="1">
    <source>
        <dbReference type="ARBA" id="ARBA00022490"/>
    </source>
</evidence>
<evidence type="ECO:0000256" key="6">
    <source>
        <dbReference type="HAMAP-Rule" id="MF_00074"/>
    </source>
</evidence>
<keyword evidence="1 6" id="KW-0963">Cytoplasm</keyword>
<organism evidence="7 8">
    <name type="scientific">Gloeothece citriformis (strain PCC 7424)</name>
    <name type="common">Cyanothece sp. (strain PCC 7424)</name>
    <dbReference type="NCBI Taxonomy" id="65393"/>
    <lineage>
        <taxon>Bacteria</taxon>
        <taxon>Bacillati</taxon>
        <taxon>Cyanobacteriota</taxon>
        <taxon>Cyanophyceae</taxon>
        <taxon>Oscillatoriophycideae</taxon>
        <taxon>Chroococcales</taxon>
        <taxon>Aphanothecaceae</taxon>
        <taxon>Gloeothece</taxon>
        <taxon>Gloeothece citriformis</taxon>
    </lineage>
</organism>
<feature type="binding site" evidence="6">
    <location>
        <position position="88"/>
    </location>
    <ligand>
        <name>S-adenosyl-L-methionine</name>
        <dbReference type="ChEBI" id="CHEBI:59789"/>
    </ligand>
</feature>
<dbReference type="Pfam" id="PF02527">
    <property type="entry name" value="GidB"/>
    <property type="match status" value="1"/>
</dbReference>
<accession>B7KHC5</accession>
<reference evidence="8" key="1">
    <citation type="journal article" date="2011" name="MBio">
        <title>Novel metabolic attributes of the genus Cyanothece, comprising a group of unicellular nitrogen-fixing Cyanobacteria.</title>
        <authorList>
            <person name="Bandyopadhyay A."/>
            <person name="Elvitigala T."/>
            <person name="Welsh E."/>
            <person name="Stockel J."/>
            <person name="Liberton M."/>
            <person name="Min H."/>
            <person name="Sherman L.A."/>
            <person name="Pakrasi H.B."/>
        </authorList>
    </citation>
    <scope>NUCLEOTIDE SEQUENCE [LARGE SCALE GENOMIC DNA]</scope>
    <source>
        <strain evidence="8">PCC 7424</strain>
    </source>
</reference>
<evidence type="ECO:0000256" key="2">
    <source>
        <dbReference type="ARBA" id="ARBA00022552"/>
    </source>
</evidence>
<dbReference type="SUPFAM" id="SSF53335">
    <property type="entry name" value="S-adenosyl-L-methionine-dependent methyltransferases"/>
    <property type="match status" value="1"/>
</dbReference>
<dbReference type="PANTHER" id="PTHR31760:SF0">
    <property type="entry name" value="S-ADENOSYL-L-METHIONINE-DEPENDENT METHYLTRANSFERASES SUPERFAMILY PROTEIN"/>
    <property type="match status" value="1"/>
</dbReference>
<keyword evidence="8" id="KW-1185">Reference proteome</keyword>